<feature type="signal peptide" evidence="4">
    <location>
        <begin position="1"/>
        <end position="25"/>
    </location>
</feature>
<sequence length="421" mass="47335">MNNTLKLVLSASLVLGALVAPKAKAAVPAEKAELVQQLKKQRGGKALGPRIGKKVQKAFELYSADDIKGGLEILLEVDAKDDFDKAYIDRFIGNMYAQEGQVDLALKHLTSAKDIDELPFDDHKGVLKLIADLSIQEKKYEDALVNYQAFLDFSHDEDPNVYLRIANAHYELKNYDAVLAPARKAITLYEKPNQNPYVLVMASYYERKMYPEATKAVEDLVKTFPDNAKWWTQLGMFYMLTEDYQRGLSTMEVAHKQGFLTTQSQVKQLAQLYASNGIPYKAAIIQDEFIASGLIKKTEQTLSVMASTYQNAKEYAKAAKYFGEAAKIENDADLYRKQGTAYMVMERFDKAVEAFDKALKFGIKRKGPVYMGIAEAQFYLENWKESYAAIQEAKKDKNSAKSAAGWEGYIKDTASRKGTVL</sequence>
<dbReference type="SUPFAM" id="SSF48452">
    <property type="entry name" value="TPR-like"/>
    <property type="match status" value="1"/>
</dbReference>
<keyword evidence="1" id="KW-0677">Repeat</keyword>
<dbReference type="EMBL" id="JAQOMS010000002">
    <property type="protein sequence ID" value="MDC2891015.1"/>
    <property type="molecule type" value="Genomic_DNA"/>
</dbReference>
<organism evidence="5 6">
    <name type="scientific">Psychrosphaera algicola</name>
    <dbReference type="NCBI Taxonomy" id="3023714"/>
    <lineage>
        <taxon>Bacteria</taxon>
        <taxon>Pseudomonadati</taxon>
        <taxon>Pseudomonadota</taxon>
        <taxon>Gammaproteobacteria</taxon>
        <taxon>Alteromonadales</taxon>
        <taxon>Pseudoalteromonadaceae</taxon>
        <taxon>Psychrosphaera</taxon>
    </lineage>
</organism>
<evidence type="ECO:0000256" key="4">
    <source>
        <dbReference type="SAM" id="SignalP"/>
    </source>
</evidence>
<evidence type="ECO:0000313" key="5">
    <source>
        <dbReference type="EMBL" id="MDC2891015.1"/>
    </source>
</evidence>
<dbReference type="Gene3D" id="1.25.40.10">
    <property type="entry name" value="Tetratricopeptide repeat domain"/>
    <property type="match status" value="2"/>
</dbReference>
<dbReference type="PANTHER" id="PTHR44186">
    <property type="match status" value="1"/>
</dbReference>
<comment type="caution">
    <text evidence="5">The sequence shown here is derived from an EMBL/GenBank/DDBJ whole genome shotgun (WGS) entry which is preliminary data.</text>
</comment>
<evidence type="ECO:0000256" key="2">
    <source>
        <dbReference type="ARBA" id="ARBA00022803"/>
    </source>
</evidence>
<accession>A0ABT5FII5</accession>
<evidence type="ECO:0000313" key="6">
    <source>
        <dbReference type="Proteomes" id="UP001528411"/>
    </source>
</evidence>
<reference evidence="5 6" key="1">
    <citation type="submission" date="2023-01" db="EMBL/GenBank/DDBJ databases">
        <title>Psychrosphaera sp. nov., isolated from marine algae.</title>
        <authorList>
            <person name="Bayburt H."/>
            <person name="Choi B.J."/>
            <person name="Kim J.M."/>
            <person name="Choi D.G."/>
            <person name="Jeon C.O."/>
        </authorList>
    </citation>
    <scope>NUCLEOTIDE SEQUENCE [LARGE SCALE GENOMIC DNA]</scope>
    <source>
        <strain evidence="5 6">G1-22</strain>
    </source>
</reference>
<evidence type="ECO:0000256" key="3">
    <source>
        <dbReference type="PROSITE-ProRule" id="PRU00339"/>
    </source>
</evidence>
<dbReference type="Proteomes" id="UP001528411">
    <property type="component" value="Unassembled WGS sequence"/>
</dbReference>
<keyword evidence="6" id="KW-1185">Reference proteome</keyword>
<evidence type="ECO:0008006" key="7">
    <source>
        <dbReference type="Google" id="ProtNLM"/>
    </source>
</evidence>
<gene>
    <name evidence="5" type="ORF">PN838_22650</name>
</gene>
<dbReference type="InterPro" id="IPR011990">
    <property type="entry name" value="TPR-like_helical_dom_sf"/>
</dbReference>
<feature type="repeat" description="TPR" evidence="3">
    <location>
        <begin position="332"/>
        <end position="365"/>
    </location>
</feature>
<proteinExistence type="predicted"/>
<keyword evidence="2 3" id="KW-0802">TPR repeat</keyword>
<dbReference type="PANTHER" id="PTHR44186:SF1">
    <property type="entry name" value="BARDET-BIEDL SYNDROME 4 PROTEIN"/>
    <property type="match status" value="1"/>
</dbReference>
<dbReference type="InterPro" id="IPR019734">
    <property type="entry name" value="TPR_rpt"/>
</dbReference>
<dbReference type="PROSITE" id="PS50005">
    <property type="entry name" value="TPR"/>
    <property type="match status" value="1"/>
</dbReference>
<name>A0ABT5FII5_9GAMM</name>
<keyword evidence="4" id="KW-0732">Signal</keyword>
<protein>
    <recommendedName>
        <fullName evidence="7">Tetratricopeptide repeat protein</fullName>
    </recommendedName>
</protein>
<feature type="chain" id="PRO_5045132511" description="Tetratricopeptide repeat protein" evidence="4">
    <location>
        <begin position="26"/>
        <end position="421"/>
    </location>
</feature>
<evidence type="ECO:0000256" key="1">
    <source>
        <dbReference type="ARBA" id="ARBA00022737"/>
    </source>
</evidence>
<dbReference type="RefSeq" id="WP_272182060.1">
    <property type="nucleotide sequence ID" value="NZ_JAQOMS010000002.1"/>
</dbReference>
<dbReference type="SMART" id="SM00028">
    <property type="entry name" value="TPR"/>
    <property type="match status" value="4"/>
</dbReference>